<comment type="caution">
    <text evidence="2">The sequence shown here is derived from an EMBL/GenBank/DDBJ whole genome shotgun (WGS) entry which is preliminary data.</text>
</comment>
<evidence type="ECO:0000313" key="2">
    <source>
        <dbReference type="EMBL" id="GAH78473.1"/>
    </source>
</evidence>
<dbReference type="AlphaFoldDB" id="X1K8U2"/>
<protein>
    <submittedName>
        <fullName evidence="2">Uncharacterized protein</fullName>
    </submittedName>
</protein>
<feature type="non-terminal residue" evidence="2">
    <location>
        <position position="82"/>
    </location>
</feature>
<name>X1K8U2_9ZZZZ</name>
<feature type="transmembrane region" description="Helical" evidence="1">
    <location>
        <begin position="42"/>
        <end position="63"/>
    </location>
</feature>
<keyword evidence="1" id="KW-0812">Transmembrane</keyword>
<proteinExistence type="predicted"/>
<accession>X1K8U2</accession>
<keyword evidence="1" id="KW-0472">Membrane</keyword>
<organism evidence="2">
    <name type="scientific">marine sediment metagenome</name>
    <dbReference type="NCBI Taxonomy" id="412755"/>
    <lineage>
        <taxon>unclassified sequences</taxon>
        <taxon>metagenomes</taxon>
        <taxon>ecological metagenomes</taxon>
    </lineage>
</organism>
<sequence>MLEKIRTFYRRHSRKFTGFLIAIIVIAWLLGPPFAQYLPLEISIGVSLTIIIVMLGLIIDYLADIKKPSIQILPNQRGITLD</sequence>
<keyword evidence="1" id="KW-1133">Transmembrane helix</keyword>
<feature type="transmembrane region" description="Helical" evidence="1">
    <location>
        <begin position="12"/>
        <end position="30"/>
    </location>
</feature>
<gene>
    <name evidence="2" type="ORF">S03H2_60780</name>
</gene>
<dbReference type="EMBL" id="BARU01039192">
    <property type="protein sequence ID" value="GAH78473.1"/>
    <property type="molecule type" value="Genomic_DNA"/>
</dbReference>
<reference evidence="2" key="1">
    <citation type="journal article" date="2014" name="Front. Microbiol.">
        <title>High frequency of phylogenetically diverse reductive dehalogenase-homologous genes in deep subseafloor sedimentary metagenomes.</title>
        <authorList>
            <person name="Kawai M."/>
            <person name="Futagami T."/>
            <person name="Toyoda A."/>
            <person name="Takaki Y."/>
            <person name="Nishi S."/>
            <person name="Hori S."/>
            <person name="Arai W."/>
            <person name="Tsubouchi T."/>
            <person name="Morono Y."/>
            <person name="Uchiyama I."/>
            <person name="Ito T."/>
            <person name="Fujiyama A."/>
            <person name="Inagaki F."/>
            <person name="Takami H."/>
        </authorList>
    </citation>
    <scope>NUCLEOTIDE SEQUENCE</scope>
    <source>
        <strain evidence="2">Expedition CK06-06</strain>
    </source>
</reference>
<evidence type="ECO:0000256" key="1">
    <source>
        <dbReference type="SAM" id="Phobius"/>
    </source>
</evidence>